<gene>
    <name evidence="2" type="ORF">GCM10010909_22570</name>
</gene>
<dbReference type="RefSeq" id="WP_284258316.1">
    <property type="nucleotide sequence ID" value="NZ_BSOS01000067.1"/>
</dbReference>
<reference evidence="3" key="1">
    <citation type="journal article" date="2019" name="Int. J. Syst. Evol. Microbiol.">
        <title>The Global Catalogue of Microorganisms (GCM) 10K type strain sequencing project: providing services to taxonomists for standard genome sequencing and annotation.</title>
        <authorList>
            <consortium name="The Broad Institute Genomics Platform"/>
            <consortium name="The Broad Institute Genome Sequencing Center for Infectious Disease"/>
            <person name="Wu L."/>
            <person name="Ma J."/>
        </authorList>
    </citation>
    <scope>NUCLEOTIDE SEQUENCE [LARGE SCALE GENOMIC DNA]</scope>
    <source>
        <strain evidence="3">NBRC 112502</strain>
    </source>
</reference>
<comment type="caution">
    <text evidence="2">The sequence shown here is derived from an EMBL/GenBank/DDBJ whole genome shotgun (WGS) entry which is preliminary data.</text>
</comment>
<accession>A0ABQ6A9Q9</accession>
<keyword evidence="3" id="KW-1185">Reference proteome</keyword>
<protein>
    <recommendedName>
        <fullName evidence="1">DUF6362 domain-containing protein</fullName>
    </recommendedName>
</protein>
<dbReference type="EMBL" id="BSOS01000067">
    <property type="protein sequence ID" value="GLR67576.1"/>
    <property type="molecule type" value="Genomic_DNA"/>
</dbReference>
<evidence type="ECO:0000313" key="2">
    <source>
        <dbReference type="EMBL" id="GLR67576.1"/>
    </source>
</evidence>
<feature type="domain" description="DUF6362" evidence="1">
    <location>
        <begin position="37"/>
        <end position="127"/>
    </location>
</feature>
<evidence type="ECO:0000259" key="1">
    <source>
        <dbReference type="Pfam" id="PF19889"/>
    </source>
</evidence>
<name>A0ABQ6A9Q9_9PROT</name>
<proteinExistence type="predicted"/>
<dbReference type="InterPro" id="IPR045942">
    <property type="entry name" value="DUF6362"/>
</dbReference>
<organism evidence="2 3">
    <name type="scientific">Acidocella aquatica</name>
    <dbReference type="NCBI Taxonomy" id="1922313"/>
    <lineage>
        <taxon>Bacteria</taxon>
        <taxon>Pseudomonadati</taxon>
        <taxon>Pseudomonadota</taxon>
        <taxon>Alphaproteobacteria</taxon>
        <taxon>Acetobacterales</taxon>
        <taxon>Acidocellaceae</taxon>
        <taxon>Acidocella</taxon>
    </lineage>
</organism>
<dbReference type="Proteomes" id="UP001156641">
    <property type="component" value="Unassembled WGS sequence"/>
</dbReference>
<evidence type="ECO:0000313" key="3">
    <source>
        <dbReference type="Proteomes" id="UP001156641"/>
    </source>
</evidence>
<sequence>MALSAEEIVARLEAAGAALLAMPARGYSTQLRQMKFDVVHTALEAYGWESAVARPPVPSAAAISAMDEAFGWLAIIPEARYVLRRILGARALVHPLTERHLYPWRRLGTMLGADHKSVQRWHGQGIDLIGAALAKRAG</sequence>
<dbReference type="Pfam" id="PF19889">
    <property type="entry name" value="DUF6362"/>
    <property type="match status" value="1"/>
</dbReference>